<feature type="region of interest" description="Disordered" evidence="1">
    <location>
        <begin position="1"/>
        <end position="38"/>
    </location>
</feature>
<accession>A0A498I3D0</accession>
<evidence type="ECO:0000256" key="1">
    <source>
        <dbReference type="SAM" id="MobiDB-lite"/>
    </source>
</evidence>
<organism evidence="2 3">
    <name type="scientific">Malus domestica</name>
    <name type="common">Apple</name>
    <name type="synonym">Pyrus malus</name>
    <dbReference type="NCBI Taxonomy" id="3750"/>
    <lineage>
        <taxon>Eukaryota</taxon>
        <taxon>Viridiplantae</taxon>
        <taxon>Streptophyta</taxon>
        <taxon>Embryophyta</taxon>
        <taxon>Tracheophyta</taxon>
        <taxon>Spermatophyta</taxon>
        <taxon>Magnoliopsida</taxon>
        <taxon>eudicotyledons</taxon>
        <taxon>Gunneridae</taxon>
        <taxon>Pentapetalae</taxon>
        <taxon>rosids</taxon>
        <taxon>fabids</taxon>
        <taxon>Rosales</taxon>
        <taxon>Rosaceae</taxon>
        <taxon>Amygdaloideae</taxon>
        <taxon>Maleae</taxon>
        <taxon>Malus</taxon>
    </lineage>
</organism>
<reference evidence="2 3" key="1">
    <citation type="submission" date="2018-10" db="EMBL/GenBank/DDBJ databases">
        <title>A high-quality apple genome assembly.</title>
        <authorList>
            <person name="Hu J."/>
        </authorList>
    </citation>
    <scope>NUCLEOTIDE SEQUENCE [LARGE SCALE GENOMIC DNA]</scope>
    <source>
        <strain evidence="3">cv. HFTH1</strain>
        <tissue evidence="2">Young leaf</tissue>
    </source>
</reference>
<protein>
    <recommendedName>
        <fullName evidence="4">Mal d 1-associated protein</fullName>
    </recommendedName>
</protein>
<name>A0A498I3D0_MALDO</name>
<dbReference type="PANTHER" id="PTHR35722:SF1">
    <property type="entry name" value="MAL D 1-ASSOCIATED PROTEIN"/>
    <property type="match status" value="1"/>
</dbReference>
<evidence type="ECO:0000313" key="2">
    <source>
        <dbReference type="EMBL" id="RXH76427.1"/>
    </source>
</evidence>
<dbReference type="AlphaFoldDB" id="A0A498I3D0"/>
<sequence>MVAPTTCNNHHADRNQNMKEAGGEPTDNSANEGKKMEGGGVYTRVKTLRTFQRNHSRVIIANISGVRENRVTEGKRKMGWVWRDDEDDDNNSTAIDINPRSDGDRCLTRKVVKTQCKTEEVEPGKFVRKCEKTEQLLRDCAGRPVEVVQSNKEYTEDDVTEEVLKGSATFGSSQHGAFDFPGLRGDIEDVERNFMGGLSRFFEAAEELKSGFFSAFGNIFDEGPSSPLPPRRREVPIEGHHQQEAFPKASGSDDSGHVDLSGLAREV</sequence>
<dbReference type="EMBL" id="RDQH01000340">
    <property type="protein sequence ID" value="RXH76427.1"/>
    <property type="molecule type" value="Genomic_DNA"/>
</dbReference>
<evidence type="ECO:0000313" key="3">
    <source>
        <dbReference type="Proteomes" id="UP000290289"/>
    </source>
</evidence>
<dbReference type="InterPro" id="IPR053346">
    <property type="entry name" value="Fra_a_1-associated"/>
</dbReference>
<feature type="compositionally biased region" description="Basic and acidic residues" evidence="1">
    <location>
        <begin position="231"/>
        <end position="243"/>
    </location>
</feature>
<feature type="region of interest" description="Disordered" evidence="1">
    <location>
        <begin position="223"/>
        <end position="267"/>
    </location>
</feature>
<keyword evidence="3" id="KW-1185">Reference proteome</keyword>
<comment type="caution">
    <text evidence="2">The sequence shown here is derived from an EMBL/GenBank/DDBJ whole genome shotgun (WGS) entry which is preliminary data.</text>
</comment>
<evidence type="ECO:0008006" key="4">
    <source>
        <dbReference type="Google" id="ProtNLM"/>
    </source>
</evidence>
<dbReference type="PANTHER" id="PTHR35722">
    <property type="entry name" value="MAL D 1-ASSOCIATED PROTEIN"/>
    <property type="match status" value="1"/>
</dbReference>
<proteinExistence type="predicted"/>
<dbReference type="Proteomes" id="UP000290289">
    <property type="component" value="Chromosome 14"/>
</dbReference>
<gene>
    <name evidence="2" type="ORF">DVH24_019315</name>
</gene>